<gene>
    <name evidence="1" type="ORF">PILCRDRAFT_26084</name>
</gene>
<evidence type="ECO:0000313" key="2">
    <source>
        <dbReference type="Proteomes" id="UP000054166"/>
    </source>
</evidence>
<feature type="non-terminal residue" evidence="1">
    <location>
        <position position="1"/>
    </location>
</feature>
<evidence type="ECO:0000313" key="1">
    <source>
        <dbReference type="EMBL" id="KIM80510.1"/>
    </source>
</evidence>
<dbReference type="OrthoDB" id="2437251at2759"/>
<dbReference type="EMBL" id="KN833003">
    <property type="protein sequence ID" value="KIM80510.1"/>
    <property type="molecule type" value="Genomic_DNA"/>
</dbReference>
<organism evidence="1 2">
    <name type="scientific">Piloderma croceum (strain F 1598)</name>
    <dbReference type="NCBI Taxonomy" id="765440"/>
    <lineage>
        <taxon>Eukaryota</taxon>
        <taxon>Fungi</taxon>
        <taxon>Dikarya</taxon>
        <taxon>Basidiomycota</taxon>
        <taxon>Agaricomycotina</taxon>
        <taxon>Agaricomycetes</taxon>
        <taxon>Agaricomycetidae</taxon>
        <taxon>Atheliales</taxon>
        <taxon>Atheliaceae</taxon>
        <taxon>Piloderma</taxon>
    </lineage>
</organism>
<dbReference type="STRING" id="765440.A0A0C3F751"/>
<accession>A0A0C3F751</accession>
<evidence type="ECO:0008006" key="3">
    <source>
        <dbReference type="Google" id="ProtNLM"/>
    </source>
</evidence>
<name>A0A0C3F751_PILCF</name>
<protein>
    <recommendedName>
        <fullName evidence="3">MULE transposase domain-containing protein</fullName>
    </recommendedName>
</protein>
<feature type="non-terminal residue" evidence="1">
    <location>
        <position position="110"/>
    </location>
</feature>
<dbReference type="HOGENOM" id="CLU_044890_2_0_1"/>
<dbReference type="AlphaFoldDB" id="A0A0C3F751"/>
<keyword evidence="2" id="KW-1185">Reference proteome</keyword>
<reference evidence="2" key="2">
    <citation type="submission" date="2015-01" db="EMBL/GenBank/DDBJ databases">
        <title>Evolutionary Origins and Diversification of the Mycorrhizal Mutualists.</title>
        <authorList>
            <consortium name="DOE Joint Genome Institute"/>
            <consortium name="Mycorrhizal Genomics Consortium"/>
            <person name="Kohler A."/>
            <person name="Kuo A."/>
            <person name="Nagy L.G."/>
            <person name="Floudas D."/>
            <person name="Copeland A."/>
            <person name="Barry K.W."/>
            <person name="Cichocki N."/>
            <person name="Veneault-Fourrey C."/>
            <person name="LaButti K."/>
            <person name="Lindquist E.A."/>
            <person name="Lipzen A."/>
            <person name="Lundell T."/>
            <person name="Morin E."/>
            <person name="Murat C."/>
            <person name="Riley R."/>
            <person name="Ohm R."/>
            <person name="Sun H."/>
            <person name="Tunlid A."/>
            <person name="Henrissat B."/>
            <person name="Grigoriev I.V."/>
            <person name="Hibbett D.S."/>
            <person name="Martin F."/>
        </authorList>
    </citation>
    <scope>NUCLEOTIDE SEQUENCE [LARGE SCALE GENOMIC DNA]</scope>
    <source>
        <strain evidence="2">F 1598</strain>
    </source>
</reference>
<dbReference type="Proteomes" id="UP000054166">
    <property type="component" value="Unassembled WGS sequence"/>
</dbReference>
<proteinExistence type="predicted"/>
<reference evidence="1 2" key="1">
    <citation type="submission" date="2014-04" db="EMBL/GenBank/DDBJ databases">
        <authorList>
            <consortium name="DOE Joint Genome Institute"/>
            <person name="Kuo A."/>
            <person name="Tarkka M."/>
            <person name="Buscot F."/>
            <person name="Kohler A."/>
            <person name="Nagy L.G."/>
            <person name="Floudas D."/>
            <person name="Copeland A."/>
            <person name="Barry K.W."/>
            <person name="Cichocki N."/>
            <person name="Veneault-Fourrey C."/>
            <person name="LaButti K."/>
            <person name="Lindquist E.A."/>
            <person name="Lipzen A."/>
            <person name="Lundell T."/>
            <person name="Morin E."/>
            <person name="Murat C."/>
            <person name="Sun H."/>
            <person name="Tunlid A."/>
            <person name="Henrissat B."/>
            <person name="Grigoriev I.V."/>
            <person name="Hibbett D.S."/>
            <person name="Martin F."/>
            <person name="Nordberg H.P."/>
            <person name="Cantor M.N."/>
            <person name="Hua S.X."/>
        </authorList>
    </citation>
    <scope>NUCLEOTIDE SEQUENCE [LARGE SCALE GENOMIC DNA]</scope>
    <source>
        <strain evidence="1 2">F 1598</strain>
    </source>
</reference>
<dbReference type="InParanoid" id="A0A0C3F751"/>
<sequence length="110" mass="11971">ETIPITPEPGISTIAFALKEPIDSYGGKTAELAMDSTWKTNAAAYELYGFFGEANGRSLPLGFIFTAMTDGSATKHAKQRMLAESLTWLVKRCPNIVFTHSDKDPSEINA</sequence>